<comment type="subcellular location">
    <subcellularLocation>
        <location evidence="1">Membrane</location>
    </subcellularLocation>
</comment>
<dbReference type="GO" id="GO:0016020">
    <property type="term" value="C:membrane"/>
    <property type="evidence" value="ECO:0007669"/>
    <property type="project" value="UniProtKB-SubCell"/>
</dbReference>
<dbReference type="SUPFAM" id="SSF51306">
    <property type="entry name" value="LexA/Signal peptidase"/>
    <property type="match status" value="1"/>
</dbReference>
<reference evidence="8 9" key="1">
    <citation type="submission" date="2020-08" db="EMBL/GenBank/DDBJ databases">
        <authorList>
            <person name="Liu C."/>
            <person name="Sun Q."/>
        </authorList>
    </citation>
    <scope>NUCLEOTIDE SEQUENCE [LARGE SCALE GENOMIC DNA]</scope>
    <source>
        <strain evidence="8 9">NSJ-29</strain>
    </source>
</reference>
<dbReference type="Pfam" id="PF10502">
    <property type="entry name" value="Peptidase_S26"/>
    <property type="match status" value="1"/>
</dbReference>
<dbReference type="GO" id="GO:0009003">
    <property type="term" value="F:signal peptidase activity"/>
    <property type="evidence" value="ECO:0007669"/>
    <property type="project" value="UniProtKB-EC"/>
</dbReference>
<evidence type="ECO:0000256" key="6">
    <source>
        <dbReference type="SAM" id="Phobius"/>
    </source>
</evidence>
<evidence type="ECO:0000313" key="8">
    <source>
        <dbReference type="EMBL" id="QNM08280.1"/>
    </source>
</evidence>
<dbReference type="CDD" id="cd06530">
    <property type="entry name" value="S26_SPase_I"/>
    <property type="match status" value="1"/>
</dbReference>
<gene>
    <name evidence="8" type="ORF">H9Q79_15560</name>
</gene>
<dbReference type="InterPro" id="IPR001733">
    <property type="entry name" value="Peptidase_S26B"/>
</dbReference>
<feature type="domain" description="Peptidase S26" evidence="7">
    <location>
        <begin position="19"/>
        <end position="87"/>
    </location>
</feature>
<evidence type="ECO:0000256" key="5">
    <source>
        <dbReference type="NCBIfam" id="TIGR02228"/>
    </source>
</evidence>
<keyword evidence="9" id="KW-1185">Reference proteome</keyword>
<dbReference type="RefSeq" id="WP_118648283.1">
    <property type="nucleotide sequence ID" value="NZ_CP060635.1"/>
</dbReference>
<feature type="transmembrane region" description="Helical" evidence="6">
    <location>
        <begin position="136"/>
        <end position="153"/>
    </location>
</feature>
<dbReference type="NCBIfam" id="TIGR02228">
    <property type="entry name" value="sigpep_I_arch"/>
    <property type="match status" value="1"/>
</dbReference>
<dbReference type="GO" id="GO:0004252">
    <property type="term" value="F:serine-type endopeptidase activity"/>
    <property type="evidence" value="ECO:0007669"/>
    <property type="project" value="UniProtKB-UniRule"/>
</dbReference>
<dbReference type="EMBL" id="CP060635">
    <property type="protein sequence ID" value="QNM08280.1"/>
    <property type="molecule type" value="Genomic_DNA"/>
</dbReference>
<evidence type="ECO:0000259" key="7">
    <source>
        <dbReference type="Pfam" id="PF10502"/>
    </source>
</evidence>
<dbReference type="GO" id="GO:0006465">
    <property type="term" value="P:signal peptide processing"/>
    <property type="evidence" value="ECO:0007669"/>
    <property type="project" value="UniProtKB-UniRule"/>
</dbReference>
<proteinExistence type="predicted"/>
<dbReference type="AlphaFoldDB" id="A0A7G9GBU8"/>
<evidence type="ECO:0000256" key="1">
    <source>
        <dbReference type="ARBA" id="ARBA00004370"/>
    </source>
</evidence>
<evidence type="ECO:0000313" key="9">
    <source>
        <dbReference type="Proteomes" id="UP000515860"/>
    </source>
</evidence>
<name>A0A7G9GBU8_9FIRM</name>
<evidence type="ECO:0000256" key="4">
    <source>
        <dbReference type="ARBA" id="ARBA00023136"/>
    </source>
</evidence>
<dbReference type="Proteomes" id="UP000515860">
    <property type="component" value="Chromosome"/>
</dbReference>
<accession>A0A7G9GBU8</accession>
<keyword evidence="3 6" id="KW-1133">Transmembrane helix</keyword>
<dbReference type="EC" id="3.4.21.89" evidence="5"/>
<evidence type="ECO:0000256" key="2">
    <source>
        <dbReference type="ARBA" id="ARBA00022692"/>
    </source>
</evidence>
<keyword evidence="4 6" id="KW-0472">Membrane</keyword>
<dbReference type="KEGG" id="whj:H9Q79_15560"/>
<sequence>MMRKIIAKVTGILAAATLAFSAGLLILFLLGIRPYVVRSGSMEPDIPVGSLCFVNQRISYMEIKVGDLAAYRSALGERVLHRVIAVTDEGLVTKGDANGRSDGITVRKENYIGKEAFNIPKLGYLFGGLETGRGKILGLTAIACLVILSLFFGNERKELTGGETTISNREEVKEI</sequence>
<evidence type="ECO:0000256" key="3">
    <source>
        <dbReference type="ARBA" id="ARBA00022989"/>
    </source>
</evidence>
<dbReference type="InterPro" id="IPR019533">
    <property type="entry name" value="Peptidase_S26"/>
</dbReference>
<feature type="transmembrane region" description="Helical" evidence="6">
    <location>
        <begin position="12"/>
        <end position="32"/>
    </location>
</feature>
<dbReference type="InterPro" id="IPR036286">
    <property type="entry name" value="LexA/Signal_pep-like_sf"/>
</dbReference>
<protein>
    <recommendedName>
        <fullName evidence="5">Signal peptidase I</fullName>
        <ecNumber evidence="5">3.4.21.89</ecNumber>
    </recommendedName>
</protein>
<keyword evidence="2 6" id="KW-0812">Transmembrane</keyword>
<organism evidence="8 9">
    <name type="scientific">Wansuia hejianensis</name>
    <dbReference type="NCBI Taxonomy" id="2763667"/>
    <lineage>
        <taxon>Bacteria</taxon>
        <taxon>Bacillati</taxon>
        <taxon>Bacillota</taxon>
        <taxon>Clostridia</taxon>
        <taxon>Lachnospirales</taxon>
        <taxon>Lachnospiraceae</taxon>
        <taxon>Wansuia</taxon>
    </lineage>
</organism>
<keyword evidence="8" id="KW-0378">Hydrolase</keyword>